<gene>
    <name evidence="2" type="ORF">QNA12_14690</name>
</gene>
<keyword evidence="1" id="KW-1133">Transmembrane helix</keyword>
<protein>
    <submittedName>
        <fullName evidence="2">Uncharacterized protein</fullName>
    </submittedName>
</protein>
<proteinExistence type="predicted"/>
<feature type="transmembrane region" description="Helical" evidence="1">
    <location>
        <begin position="6"/>
        <end position="26"/>
    </location>
</feature>
<feature type="transmembrane region" description="Helical" evidence="1">
    <location>
        <begin position="38"/>
        <end position="58"/>
    </location>
</feature>
<evidence type="ECO:0000313" key="2">
    <source>
        <dbReference type="EMBL" id="WWO37780.1"/>
    </source>
</evidence>
<keyword evidence="1" id="KW-0472">Membrane</keyword>
<keyword evidence="1" id="KW-0812">Transmembrane</keyword>
<evidence type="ECO:0000256" key="1">
    <source>
        <dbReference type="SAM" id="Phobius"/>
    </source>
</evidence>
<keyword evidence="3" id="KW-1185">Reference proteome</keyword>
<sequence>MSLMQFLLFAFVASITLGSTNILILTNSQRHNIKNTSPAVVGACVVASVIVLILGAGAREVLRQYPLVRQVMCLGRHARLGQRAVFAAQREA</sequence>
<dbReference type="Proteomes" id="UP001379444">
    <property type="component" value="Chromosome"/>
</dbReference>
<accession>A0ABZ2G988</accession>
<name>A0ABZ2G988_9GAMM</name>
<reference evidence="2 3" key="1">
    <citation type="journal article" date="2024" name="Front. Plant Sci.">
        <title>Comprehensive phenomic and genomic studies of the species, Pectobacterium cacticida and proposal for reclassification as Alcorniella cacticida comb. nov.</title>
        <authorList>
            <person name="Jonca J."/>
            <person name="Pirhonen M."/>
            <person name="Waleron M.M."/>
            <person name="Gawor J."/>
            <person name="Mrozik A."/>
            <person name="Smoktunowicz M."/>
            <person name="Waleron K."/>
            <person name="Waleron M."/>
        </authorList>
    </citation>
    <scope>NUCLEOTIDE SEQUENCE [LARGE SCALE GENOMIC DNA]</scope>
    <source>
        <strain evidence="2 3">DPMP6</strain>
    </source>
</reference>
<organism evidence="2 3">
    <name type="scientific">Pectobacterium cacticida</name>
    <dbReference type="NCBI Taxonomy" id="69221"/>
    <lineage>
        <taxon>Bacteria</taxon>
        <taxon>Pseudomonadati</taxon>
        <taxon>Pseudomonadota</taxon>
        <taxon>Gammaproteobacteria</taxon>
        <taxon>Enterobacterales</taxon>
        <taxon>Pectobacteriaceae</taxon>
        <taxon>Pectobacterium</taxon>
    </lineage>
</organism>
<dbReference type="EMBL" id="CP125967">
    <property type="protein sequence ID" value="WWO37780.1"/>
    <property type="molecule type" value="Genomic_DNA"/>
</dbReference>
<evidence type="ECO:0000313" key="3">
    <source>
        <dbReference type="Proteomes" id="UP001379444"/>
    </source>
</evidence>